<dbReference type="EMBL" id="DS268423">
    <property type="protein sequence ID" value="EFO90574.1"/>
    <property type="molecule type" value="Genomic_DNA"/>
</dbReference>
<gene>
    <name evidence="1" type="ORF">CRE_08219</name>
</gene>
<dbReference type="InParanoid" id="E3M340"/>
<dbReference type="Proteomes" id="UP000008281">
    <property type="component" value="Unassembled WGS sequence"/>
</dbReference>
<dbReference type="AlphaFoldDB" id="E3M340"/>
<reference evidence="1" key="1">
    <citation type="submission" date="2007-07" db="EMBL/GenBank/DDBJ databases">
        <title>PCAP assembly of the Caenorhabditis remanei genome.</title>
        <authorList>
            <consortium name="The Caenorhabditis remanei Sequencing Consortium"/>
            <person name="Wilson R.K."/>
        </authorList>
    </citation>
    <scope>NUCLEOTIDE SEQUENCE [LARGE SCALE GENOMIC DNA]</scope>
    <source>
        <strain evidence="1">PB4641</strain>
    </source>
</reference>
<name>E3M340_CAERE</name>
<accession>E3M340</accession>
<protein>
    <submittedName>
        <fullName evidence="1">Uncharacterized protein</fullName>
    </submittedName>
</protein>
<sequence>MRIPYDSTRTDVLVDGDIARGDCEVLTPYLDSVDLVEMIVSIFFLISWTLSHCYTMETYRIDWLNRRAGLCRIYLNLSRDDCLDLLSNQLDSFPLLYDGNIELIGDCEVLIPYLDSVDLVEMIVPISSLISWTLSHCDCEVLIPYLDSVDLVEMIISIFSLISWTLSHCYTMETYRIDWLNRRAGLCRIYLNLSRDDCLDLLSNQLDSFPLLYDGNIELIGDCEVLIPYLDSVDLVEMIVPISSLISWTLSHCYTMETYRIDWLNRRDCEVLTPYLDSVDLVEMIVSIFFLISWTLSYCYTMETYRIDWLNRRAGLCRIYLNLSRDDCLDLLSNQLDSFPLLYDGNIELIGDCEVLIPYLDSVDLVEMIVPISSLISWTLSHCYTMETYRIDWLNRRAGLCRIYLNLSRDDCPNLLSNQLDSFPLLYDRNIELIGDCEVLTPYLDSVDLVEMIVSIFFLISWTLSHCYTMETYRIDWLNRRAGLCRIYLNLSRDDCLDLLSNQLDSFPLLYDGNIELIGDCEVLIPYLDSVDLVEMIVSIFFLISWTLSHYDCLDLLSNLVESFLPLSHCSKPS</sequence>
<keyword evidence="2" id="KW-1185">Reference proteome</keyword>
<evidence type="ECO:0000313" key="1">
    <source>
        <dbReference type="EMBL" id="EFO90574.1"/>
    </source>
</evidence>
<dbReference type="HOGENOM" id="CLU_475090_0_0_1"/>
<proteinExistence type="predicted"/>
<evidence type="ECO:0000313" key="2">
    <source>
        <dbReference type="Proteomes" id="UP000008281"/>
    </source>
</evidence>
<organism evidence="2">
    <name type="scientific">Caenorhabditis remanei</name>
    <name type="common">Caenorhabditis vulgaris</name>
    <dbReference type="NCBI Taxonomy" id="31234"/>
    <lineage>
        <taxon>Eukaryota</taxon>
        <taxon>Metazoa</taxon>
        <taxon>Ecdysozoa</taxon>
        <taxon>Nematoda</taxon>
        <taxon>Chromadorea</taxon>
        <taxon>Rhabditida</taxon>
        <taxon>Rhabditina</taxon>
        <taxon>Rhabditomorpha</taxon>
        <taxon>Rhabditoidea</taxon>
        <taxon>Rhabditidae</taxon>
        <taxon>Peloderinae</taxon>
        <taxon>Caenorhabditis</taxon>
    </lineage>
</organism>